<dbReference type="InterPro" id="IPR032508">
    <property type="entry name" value="FecR_C"/>
</dbReference>
<dbReference type="RefSeq" id="WP_162447331.1">
    <property type="nucleotide sequence ID" value="NZ_CP048222.1"/>
</dbReference>
<gene>
    <name evidence="3" type="ORF">GXP67_34405</name>
</gene>
<dbReference type="KEGG" id="rhoz:GXP67_34405"/>
<dbReference type="InterPro" id="IPR006860">
    <property type="entry name" value="FecR"/>
</dbReference>
<reference evidence="3 4" key="1">
    <citation type="submission" date="2020-01" db="EMBL/GenBank/DDBJ databases">
        <authorList>
            <person name="Kim M.K."/>
        </authorList>
    </citation>
    <scope>NUCLEOTIDE SEQUENCE [LARGE SCALE GENOMIC DNA]</scope>
    <source>
        <strain evidence="3 4">172606-1</strain>
    </source>
</reference>
<accession>A0A6C0GVP6</accession>
<dbReference type="Gene3D" id="2.60.120.1440">
    <property type="match status" value="1"/>
</dbReference>
<protein>
    <submittedName>
        <fullName evidence="3">DUF4974 domain-containing protein</fullName>
    </submittedName>
</protein>
<dbReference type="PIRSF" id="PIRSF018266">
    <property type="entry name" value="FecR"/>
    <property type="match status" value="1"/>
</dbReference>
<dbReference type="PANTHER" id="PTHR30273">
    <property type="entry name" value="PERIPLASMIC SIGNAL SENSOR AND SIGMA FACTOR ACTIVATOR FECR-RELATED"/>
    <property type="match status" value="1"/>
</dbReference>
<name>A0A6C0GVP6_9BACT</name>
<keyword evidence="4" id="KW-1185">Reference proteome</keyword>
<dbReference type="Pfam" id="PF04773">
    <property type="entry name" value="FecR"/>
    <property type="match status" value="1"/>
</dbReference>
<evidence type="ECO:0000313" key="4">
    <source>
        <dbReference type="Proteomes" id="UP000480178"/>
    </source>
</evidence>
<dbReference type="EMBL" id="CP048222">
    <property type="protein sequence ID" value="QHT71392.1"/>
    <property type="molecule type" value="Genomic_DNA"/>
</dbReference>
<dbReference type="Gene3D" id="3.55.50.30">
    <property type="match status" value="1"/>
</dbReference>
<dbReference type="GO" id="GO:0016989">
    <property type="term" value="F:sigma factor antagonist activity"/>
    <property type="evidence" value="ECO:0007669"/>
    <property type="project" value="TreeGrafter"/>
</dbReference>
<evidence type="ECO:0000313" key="3">
    <source>
        <dbReference type="EMBL" id="QHT71392.1"/>
    </source>
</evidence>
<feature type="domain" description="Protein FecR C-terminal" evidence="2">
    <location>
        <begin position="262"/>
        <end position="329"/>
    </location>
</feature>
<dbReference type="PANTHER" id="PTHR30273:SF2">
    <property type="entry name" value="PROTEIN FECR"/>
    <property type="match status" value="1"/>
</dbReference>
<dbReference type="AlphaFoldDB" id="A0A6C0GVP6"/>
<dbReference type="Pfam" id="PF16344">
    <property type="entry name" value="FecR_C"/>
    <property type="match status" value="1"/>
</dbReference>
<sequence>MNFETIAAYLAGECSLQEKQEIENWRQVNPKNEQDFQRWQRLWQASQQTLDKFTPDAVKAWKKVSPGEIPVTSFATIKPSPERNHRKLFSWVRNIAAVLLISAALGWGIWQINSSSVEWIEKASLQETSQMIVLADGTKIWLNSQSKLRYPEQFDTNIREVFLEGEAYFEVAENAEKPFIIHSQSSVTQVLGTTFTVRSYEAEPTVEVNLLSGKVAFSLENTQPDHKVTLKPGQKGVLNKARQKITVSGNENENFLAWKTGKLVFQDIALRDALQTLETYYQIDFTVTDSLLLNCRFTGSFTQAPLEDVLQVFAFGSDISYQKQGNQYILSGKGCQ</sequence>
<evidence type="ECO:0000259" key="1">
    <source>
        <dbReference type="Pfam" id="PF04773"/>
    </source>
</evidence>
<dbReference type="Proteomes" id="UP000480178">
    <property type="component" value="Chromosome"/>
</dbReference>
<organism evidence="3 4">
    <name type="scientific">Rhodocytophaga rosea</name>
    <dbReference type="NCBI Taxonomy" id="2704465"/>
    <lineage>
        <taxon>Bacteria</taxon>
        <taxon>Pseudomonadati</taxon>
        <taxon>Bacteroidota</taxon>
        <taxon>Cytophagia</taxon>
        <taxon>Cytophagales</taxon>
        <taxon>Rhodocytophagaceae</taxon>
        <taxon>Rhodocytophaga</taxon>
    </lineage>
</organism>
<dbReference type="InterPro" id="IPR012373">
    <property type="entry name" value="Ferrdict_sens_TM"/>
</dbReference>
<evidence type="ECO:0000259" key="2">
    <source>
        <dbReference type="Pfam" id="PF16344"/>
    </source>
</evidence>
<feature type="domain" description="FecR protein" evidence="1">
    <location>
        <begin position="129"/>
        <end position="215"/>
    </location>
</feature>
<proteinExistence type="predicted"/>